<dbReference type="AlphaFoldDB" id="A0AAW0QJH5"/>
<feature type="compositionally biased region" description="Basic residues" evidence="1">
    <location>
        <begin position="314"/>
        <end position="329"/>
    </location>
</feature>
<feature type="region of interest" description="Disordered" evidence="1">
    <location>
        <begin position="89"/>
        <end position="116"/>
    </location>
</feature>
<organism evidence="2 3">
    <name type="scientific">Apiospora kogelbergensis</name>
    <dbReference type="NCBI Taxonomy" id="1337665"/>
    <lineage>
        <taxon>Eukaryota</taxon>
        <taxon>Fungi</taxon>
        <taxon>Dikarya</taxon>
        <taxon>Ascomycota</taxon>
        <taxon>Pezizomycotina</taxon>
        <taxon>Sordariomycetes</taxon>
        <taxon>Xylariomycetidae</taxon>
        <taxon>Amphisphaeriales</taxon>
        <taxon>Apiosporaceae</taxon>
        <taxon>Apiospora</taxon>
    </lineage>
</organism>
<accession>A0AAW0QJH5</accession>
<feature type="region of interest" description="Disordered" evidence="1">
    <location>
        <begin position="527"/>
        <end position="554"/>
    </location>
</feature>
<reference evidence="2 3" key="1">
    <citation type="submission" date="2023-01" db="EMBL/GenBank/DDBJ databases">
        <title>Analysis of 21 Apiospora genomes using comparative genomics revels a genus with tremendous synthesis potential of carbohydrate active enzymes and secondary metabolites.</title>
        <authorList>
            <person name="Sorensen T."/>
        </authorList>
    </citation>
    <scope>NUCLEOTIDE SEQUENCE [LARGE SCALE GENOMIC DNA]</scope>
    <source>
        <strain evidence="2 3">CBS 117206</strain>
    </source>
</reference>
<feature type="region of interest" description="Disordered" evidence="1">
    <location>
        <begin position="1"/>
        <end position="67"/>
    </location>
</feature>
<feature type="compositionally biased region" description="Basic residues" evidence="1">
    <location>
        <begin position="95"/>
        <end position="104"/>
    </location>
</feature>
<name>A0AAW0QJH5_9PEZI</name>
<comment type="caution">
    <text evidence="2">The sequence shown here is derived from an EMBL/GenBank/DDBJ whole genome shotgun (WGS) entry which is preliminary data.</text>
</comment>
<dbReference type="Proteomes" id="UP001392437">
    <property type="component" value="Unassembled WGS sequence"/>
</dbReference>
<keyword evidence="3" id="KW-1185">Reference proteome</keyword>
<feature type="compositionally biased region" description="Basic and acidic residues" evidence="1">
    <location>
        <begin position="543"/>
        <end position="554"/>
    </location>
</feature>
<feature type="compositionally biased region" description="Polar residues" evidence="1">
    <location>
        <begin position="7"/>
        <end position="30"/>
    </location>
</feature>
<feature type="region of interest" description="Disordered" evidence="1">
    <location>
        <begin position="168"/>
        <end position="470"/>
    </location>
</feature>
<evidence type="ECO:0000313" key="2">
    <source>
        <dbReference type="EMBL" id="KAK8106182.1"/>
    </source>
</evidence>
<gene>
    <name evidence="2" type="ORF">PG999_009541</name>
</gene>
<sequence length="554" mass="60745">MDGPTSRLPSSVATSSTPGTIRNLPTTQSLRDLHSSVSFSSPFSSPFNAPPTPPTDGVDPPRPAKEGHEWVWFPGGYWAERERVGMPRQSVQSARHFRWRKKSGRASSSRETVSSFHASAPVIESMEAASKAPLASPWLSEEAHVASLQQPELGGRDQIDASPKSFPWAKTALMGNGTHSSTPSPSPFSPIMEAHVSQPAYHGGGSGSGSGTLTAMPTPPSIQTRSPLKSPLKSPFRAFKVPHLKPMRSWKSILPRPNHKSPGKKELKNDEDYTQNTLDGAKQRLEHPGNHTSPMSRISTLLREEHNKSPGSRTRQRKLFGKSPWHRKGSAGSDASATSSILDLLRGHTPLSTPVSEKPAFVTSTNEWSEQFPGGEARRVETPPLREGTEDRPGRGFFFDISQYPPPGKNPRSPLRQQQTAVPDPSPRRRGPTVHGARDQPKNSTGSGGSNHVGSNKHSGGSNKPTTKEWWEVPISVPRWEEMRSSQAFEFDLPEHLPNSPMCPANKKHKSGGTGVCVYHGRRKRSMPKTWGDMMDQSSDEAWEARNMQRESEG</sequence>
<feature type="compositionally biased region" description="Low complexity" evidence="1">
    <location>
        <begin position="330"/>
        <end position="340"/>
    </location>
</feature>
<feature type="compositionally biased region" description="Polar residues" evidence="1">
    <location>
        <begin position="290"/>
        <end position="299"/>
    </location>
</feature>
<evidence type="ECO:0000256" key="1">
    <source>
        <dbReference type="SAM" id="MobiDB-lite"/>
    </source>
</evidence>
<protein>
    <submittedName>
        <fullName evidence="2">Uncharacterized protein</fullName>
    </submittedName>
</protein>
<evidence type="ECO:0000313" key="3">
    <source>
        <dbReference type="Proteomes" id="UP001392437"/>
    </source>
</evidence>
<dbReference type="EMBL" id="JAQQWP010000008">
    <property type="protein sequence ID" value="KAK8106182.1"/>
    <property type="molecule type" value="Genomic_DNA"/>
</dbReference>
<proteinExistence type="predicted"/>
<feature type="compositionally biased region" description="Polar residues" evidence="1">
    <location>
        <begin position="452"/>
        <end position="465"/>
    </location>
</feature>
<feature type="compositionally biased region" description="Low complexity" evidence="1">
    <location>
        <begin position="35"/>
        <end position="47"/>
    </location>
</feature>
<feature type="compositionally biased region" description="Polar residues" evidence="1">
    <location>
        <begin position="105"/>
        <end position="116"/>
    </location>
</feature>